<evidence type="ECO:0000256" key="2">
    <source>
        <dbReference type="ARBA" id="ARBA00022617"/>
    </source>
</evidence>
<gene>
    <name evidence="8" type="ORF">F7R91_20655</name>
</gene>
<dbReference type="Pfam" id="PF00067">
    <property type="entry name" value="p450"/>
    <property type="match status" value="1"/>
</dbReference>
<dbReference type="AlphaFoldDB" id="A0A6H9V097"/>
<keyword evidence="5 7" id="KW-0408">Iron</keyword>
<dbReference type="Gene3D" id="1.10.630.10">
    <property type="entry name" value="Cytochrome P450"/>
    <property type="match status" value="1"/>
</dbReference>
<dbReference type="SUPFAM" id="SSF48264">
    <property type="entry name" value="Cytochrome P450"/>
    <property type="match status" value="1"/>
</dbReference>
<evidence type="ECO:0000256" key="6">
    <source>
        <dbReference type="ARBA" id="ARBA00023033"/>
    </source>
</evidence>
<evidence type="ECO:0000256" key="4">
    <source>
        <dbReference type="ARBA" id="ARBA00023002"/>
    </source>
</evidence>
<name>A0A6H9V097_9ACTN</name>
<dbReference type="PANTHER" id="PTHR46696:SF1">
    <property type="entry name" value="CYTOCHROME P450 YJIB-RELATED"/>
    <property type="match status" value="1"/>
</dbReference>
<dbReference type="InterPro" id="IPR002397">
    <property type="entry name" value="Cyt_P450_B"/>
</dbReference>
<dbReference type="InterPro" id="IPR001128">
    <property type="entry name" value="Cyt_P450"/>
</dbReference>
<dbReference type="GO" id="GO:0016705">
    <property type="term" value="F:oxidoreductase activity, acting on paired donors, with incorporation or reduction of molecular oxygen"/>
    <property type="evidence" value="ECO:0007669"/>
    <property type="project" value="InterPro"/>
</dbReference>
<keyword evidence="6 7" id="KW-0503">Monooxygenase</keyword>
<organism evidence="8 9">
    <name type="scientific">Streptomyces luteolifulvus</name>
    <dbReference type="NCBI Taxonomy" id="2615112"/>
    <lineage>
        <taxon>Bacteria</taxon>
        <taxon>Bacillati</taxon>
        <taxon>Actinomycetota</taxon>
        <taxon>Actinomycetes</taxon>
        <taxon>Kitasatosporales</taxon>
        <taxon>Streptomycetaceae</taxon>
        <taxon>Streptomyces</taxon>
    </lineage>
</organism>
<dbReference type="PRINTS" id="PR00359">
    <property type="entry name" value="BP450"/>
</dbReference>
<dbReference type="PROSITE" id="PS00086">
    <property type="entry name" value="CYTOCHROME_P450"/>
    <property type="match status" value="1"/>
</dbReference>
<dbReference type="PRINTS" id="PR00385">
    <property type="entry name" value="P450"/>
</dbReference>
<accession>A0A6H9V097</accession>
<dbReference type="InterPro" id="IPR017972">
    <property type="entry name" value="Cyt_P450_CS"/>
</dbReference>
<sequence length="411" mass="45210">MTENAETGSTTGSLPVFPLDRRKCPLSVPQEYEAMRADEPVAEVVNRMTGKQAWALTRYADVRQVLGDPSMSSNARNPGYPHQFQVPEEMLPYIAFPFAAMDPPEHTVRRRMVIPEFTAKRIADLKPRTQAIVDARIDAMLAKGGPVDLVAELAVPVPSLQFCELLGADTEHISYFRNYAETTTGRDSSMEAVAGAIAEMDEFLDELITEKTRNPGEDLLSRIAAKLPEEPTLGHDDLVAIARLLVIAGSDTTANVISLGTAVFLEHPEQLDEVRRDPSLLPGAIEELLRFLSILDSATVRVATKDIELSGGETVREGEGVLALNGAANWDPARYPDPHRFDIHRDAEGHMAFSYGNHMCPGANLARMQLEVVFGTLFTRIPGLRLAAPADELPYMFDAHAYGLHELPVTW</sequence>
<keyword evidence="9" id="KW-1185">Reference proteome</keyword>
<dbReference type="EMBL" id="VZRB01000013">
    <property type="protein sequence ID" value="KAB1145075.1"/>
    <property type="molecule type" value="Genomic_DNA"/>
</dbReference>
<protein>
    <submittedName>
        <fullName evidence="8">Cytochrome P450</fullName>
    </submittedName>
</protein>
<dbReference type="InterPro" id="IPR036396">
    <property type="entry name" value="Cyt_P450_sf"/>
</dbReference>
<dbReference type="RefSeq" id="WP_150950548.1">
    <property type="nucleotide sequence ID" value="NZ_VZRB01000013.1"/>
</dbReference>
<dbReference type="PANTHER" id="PTHR46696">
    <property type="entry name" value="P450, PUTATIVE (EUROFUNG)-RELATED"/>
    <property type="match status" value="1"/>
</dbReference>
<dbReference type="FunFam" id="1.10.630.10:FF:000018">
    <property type="entry name" value="Cytochrome P450 monooxygenase"/>
    <property type="match status" value="1"/>
</dbReference>
<dbReference type="Proteomes" id="UP000442707">
    <property type="component" value="Unassembled WGS sequence"/>
</dbReference>
<evidence type="ECO:0000256" key="3">
    <source>
        <dbReference type="ARBA" id="ARBA00022723"/>
    </source>
</evidence>
<dbReference type="CDD" id="cd11030">
    <property type="entry name" value="CYP105-like"/>
    <property type="match status" value="1"/>
</dbReference>
<evidence type="ECO:0000256" key="7">
    <source>
        <dbReference type="RuleBase" id="RU000461"/>
    </source>
</evidence>
<keyword evidence="3 7" id="KW-0479">Metal-binding</keyword>
<dbReference type="GO" id="GO:0020037">
    <property type="term" value="F:heme binding"/>
    <property type="evidence" value="ECO:0007669"/>
    <property type="project" value="InterPro"/>
</dbReference>
<dbReference type="GO" id="GO:0005506">
    <property type="term" value="F:iron ion binding"/>
    <property type="evidence" value="ECO:0007669"/>
    <property type="project" value="InterPro"/>
</dbReference>
<comment type="similarity">
    <text evidence="1 7">Belongs to the cytochrome P450 family.</text>
</comment>
<comment type="caution">
    <text evidence="8">The sequence shown here is derived from an EMBL/GenBank/DDBJ whole genome shotgun (WGS) entry which is preliminary data.</text>
</comment>
<keyword evidence="4 7" id="KW-0560">Oxidoreductase</keyword>
<evidence type="ECO:0000313" key="8">
    <source>
        <dbReference type="EMBL" id="KAB1145075.1"/>
    </source>
</evidence>
<proteinExistence type="inferred from homology"/>
<dbReference type="GO" id="GO:0004497">
    <property type="term" value="F:monooxygenase activity"/>
    <property type="evidence" value="ECO:0007669"/>
    <property type="project" value="UniProtKB-KW"/>
</dbReference>
<evidence type="ECO:0000313" key="9">
    <source>
        <dbReference type="Proteomes" id="UP000442707"/>
    </source>
</evidence>
<keyword evidence="2 7" id="KW-0349">Heme</keyword>
<reference evidence="8 9" key="1">
    <citation type="submission" date="2019-09" db="EMBL/GenBank/DDBJ databases">
        <title>Screening of Novel Bioactive Compounds from Soil-Associated.</title>
        <authorList>
            <person name="Zhao S."/>
        </authorList>
    </citation>
    <scope>NUCLEOTIDE SEQUENCE [LARGE SCALE GENOMIC DNA]</scope>
    <source>
        <strain evidence="8 9">HIT-DPA4</strain>
    </source>
</reference>
<evidence type="ECO:0000256" key="5">
    <source>
        <dbReference type="ARBA" id="ARBA00023004"/>
    </source>
</evidence>
<evidence type="ECO:0000256" key="1">
    <source>
        <dbReference type="ARBA" id="ARBA00010617"/>
    </source>
</evidence>